<accession>A0AAE3SMH0</accession>
<dbReference type="PANTHER" id="PTHR11910">
    <property type="entry name" value="ATP SYNTHASE DELTA CHAIN"/>
    <property type="match status" value="1"/>
</dbReference>
<dbReference type="InterPro" id="IPR026015">
    <property type="entry name" value="ATP_synth_OSCP/delta_N_sf"/>
</dbReference>
<keyword evidence="7" id="KW-0139">CF(1)</keyword>
<dbReference type="GO" id="GO:0046933">
    <property type="term" value="F:proton-transporting ATP synthase activity, rotational mechanism"/>
    <property type="evidence" value="ECO:0007669"/>
    <property type="project" value="UniProtKB-UniRule"/>
</dbReference>
<dbReference type="Pfam" id="PF00213">
    <property type="entry name" value="OSCP"/>
    <property type="match status" value="1"/>
</dbReference>
<reference evidence="8" key="1">
    <citation type="submission" date="2022-11" db="EMBL/GenBank/DDBJ databases">
        <title>The characterization of three novel Bacteroidetes species and genomic analysis of their roles in tidal elemental geochemical cycles.</title>
        <authorList>
            <person name="Ma K.-J."/>
        </authorList>
    </citation>
    <scope>NUCLEOTIDE SEQUENCE</scope>
    <source>
        <strain evidence="8">M415</strain>
    </source>
</reference>
<dbReference type="AlphaFoldDB" id="A0AAE3SMH0"/>
<dbReference type="InterPro" id="IPR000711">
    <property type="entry name" value="ATPase_OSCP/dsu"/>
</dbReference>
<proteinExistence type="inferred from homology"/>
<evidence type="ECO:0000313" key="9">
    <source>
        <dbReference type="Proteomes" id="UP001207116"/>
    </source>
</evidence>
<keyword evidence="4 7" id="KW-0406">Ion transport</keyword>
<dbReference type="InterPro" id="IPR020781">
    <property type="entry name" value="ATPase_OSCP/d_CS"/>
</dbReference>
<evidence type="ECO:0000313" key="8">
    <source>
        <dbReference type="EMBL" id="MCX2718574.1"/>
    </source>
</evidence>
<sequence length="179" mass="19888">MSDSRAAVRYAKAILDLAIDKKADADLENDMRLVVSTIQENGELKDVLGSPVISGEVKKSILSGVFKDIHELGHGLIELLIDKKRISLLSEVAAQYVRLHEEFKGERVAYVTTAVPLNKSLQDRLLQQVEKITGDKVTLENQVDENVLGGFVLRVGDLQYNASIANKLEKLKREFTNSI</sequence>
<gene>
    <name evidence="7 8" type="primary">atpH</name>
    <name evidence="8" type="ORF">OO016_03070</name>
</gene>
<keyword evidence="5 7" id="KW-0472">Membrane</keyword>
<evidence type="ECO:0000256" key="6">
    <source>
        <dbReference type="ARBA" id="ARBA00023310"/>
    </source>
</evidence>
<name>A0AAE3SMH0_9FLAO</name>
<dbReference type="EMBL" id="JAPFQP010000001">
    <property type="protein sequence ID" value="MCX2718574.1"/>
    <property type="molecule type" value="Genomic_DNA"/>
</dbReference>
<comment type="function">
    <text evidence="7">F(1)F(0) ATP synthase produces ATP from ADP in the presence of a proton or sodium gradient. F-type ATPases consist of two structural domains, F(1) containing the extramembraneous catalytic core and F(0) containing the membrane proton channel, linked together by a central stalk and a peripheral stalk. During catalysis, ATP synthesis in the catalytic domain of F(1) is coupled via a rotary mechanism of the central stalk subunits to proton translocation.</text>
</comment>
<evidence type="ECO:0000256" key="7">
    <source>
        <dbReference type="HAMAP-Rule" id="MF_01416"/>
    </source>
</evidence>
<keyword evidence="7" id="KW-1003">Cell membrane</keyword>
<organism evidence="8 9">
    <name type="scientific">Lentiprolixibacter aurantiacus</name>
    <dbReference type="NCBI Taxonomy" id="2993939"/>
    <lineage>
        <taxon>Bacteria</taxon>
        <taxon>Pseudomonadati</taxon>
        <taxon>Bacteroidota</taxon>
        <taxon>Flavobacteriia</taxon>
        <taxon>Flavobacteriales</taxon>
        <taxon>Flavobacteriaceae</taxon>
        <taxon>Lentiprolixibacter</taxon>
    </lineage>
</organism>
<dbReference type="Proteomes" id="UP001207116">
    <property type="component" value="Unassembled WGS sequence"/>
</dbReference>
<dbReference type="HAMAP" id="MF_01416">
    <property type="entry name" value="ATP_synth_delta_bact"/>
    <property type="match status" value="1"/>
</dbReference>
<dbReference type="RefSeq" id="WP_266010736.1">
    <property type="nucleotide sequence ID" value="NZ_JAPFQP010000001.1"/>
</dbReference>
<dbReference type="GO" id="GO:0045259">
    <property type="term" value="C:proton-transporting ATP synthase complex"/>
    <property type="evidence" value="ECO:0007669"/>
    <property type="project" value="UniProtKB-KW"/>
</dbReference>
<dbReference type="Gene3D" id="1.10.520.20">
    <property type="entry name" value="N-terminal domain of the delta subunit of the F1F0-ATP synthase"/>
    <property type="match status" value="1"/>
</dbReference>
<dbReference type="PRINTS" id="PR00125">
    <property type="entry name" value="ATPASEDELTA"/>
</dbReference>
<dbReference type="SUPFAM" id="SSF47928">
    <property type="entry name" value="N-terminal domain of the delta subunit of the F1F0-ATP synthase"/>
    <property type="match status" value="1"/>
</dbReference>
<comment type="similarity">
    <text evidence="7">Belongs to the ATPase delta chain family.</text>
</comment>
<keyword evidence="2 7" id="KW-0813">Transport</keyword>
<comment type="function">
    <text evidence="7">This protein is part of the stalk that links CF(0) to CF(1). It either transmits conformational changes from CF(0) to CF(1) or is implicated in proton conduction.</text>
</comment>
<keyword evidence="3 7" id="KW-0375">Hydrogen ion transport</keyword>
<dbReference type="GO" id="GO:0005886">
    <property type="term" value="C:plasma membrane"/>
    <property type="evidence" value="ECO:0007669"/>
    <property type="project" value="UniProtKB-SubCell"/>
</dbReference>
<keyword evidence="9" id="KW-1185">Reference proteome</keyword>
<evidence type="ECO:0000256" key="5">
    <source>
        <dbReference type="ARBA" id="ARBA00023136"/>
    </source>
</evidence>
<evidence type="ECO:0000256" key="2">
    <source>
        <dbReference type="ARBA" id="ARBA00022448"/>
    </source>
</evidence>
<comment type="caution">
    <text evidence="8">The sequence shown here is derived from an EMBL/GenBank/DDBJ whole genome shotgun (WGS) entry which is preliminary data.</text>
</comment>
<evidence type="ECO:0000256" key="3">
    <source>
        <dbReference type="ARBA" id="ARBA00022781"/>
    </source>
</evidence>
<comment type="subcellular location">
    <subcellularLocation>
        <location evidence="7">Cell membrane</location>
        <topology evidence="7">Peripheral membrane protein</topology>
    </subcellularLocation>
    <subcellularLocation>
        <location evidence="1">Membrane</location>
    </subcellularLocation>
</comment>
<dbReference type="PROSITE" id="PS00389">
    <property type="entry name" value="ATPASE_DELTA"/>
    <property type="match status" value="1"/>
</dbReference>
<evidence type="ECO:0000256" key="1">
    <source>
        <dbReference type="ARBA" id="ARBA00004370"/>
    </source>
</evidence>
<evidence type="ECO:0000256" key="4">
    <source>
        <dbReference type="ARBA" id="ARBA00023065"/>
    </source>
</evidence>
<dbReference type="NCBIfam" id="TIGR01145">
    <property type="entry name" value="ATP_synt_delta"/>
    <property type="match status" value="1"/>
</dbReference>
<keyword evidence="6 7" id="KW-0066">ATP synthesis</keyword>
<protein>
    <recommendedName>
        <fullName evidence="7">ATP synthase subunit delta</fullName>
    </recommendedName>
    <alternativeName>
        <fullName evidence="7">ATP synthase F(1) sector subunit delta</fullName>
    </alternativeName>
    <alternativeName>
        <fullName evidence="7">F-type ATPase subunit delta</fullName>
        <shortName evidence="7">F-ATPase subunit delta</shortName>
    </alternativeName>
</protein>